<accession>A0AAW2IFM7</accession>
<feature type="compositionally biased region" description="Basic and acidic residues" evidence="1">
    <location>
        <begin position="10"/>
        <end position="25"/>
    </location>
</feature>
<evidence type="ECO:0000256" key="1">
    <source>
        <dbReference type="SAM" id="MobiDB-lite"/>
    </source>
</evidence>
<dbReference type="AlphaFoldDB" id="A0AAW2IFM7"/>
<name>A0AAW2IFM7_9NEOP</name>
<feature type="compositionally biased region" description="Polar residues" evidence="1">
    <location>
        <begin position="74"/>
        <end position="85"/>
    </location>
</feature>
<gene>
    <name evidence="2" type="ORF">PYX00_001750</name>
</gene>
<organism evidence="2">
    <name type="scientific">Menopon gallinae</name>
    <name type="common">poultry shaft louse</name>
    <dbReference type="NCBI Taxonomy" id="328185"/>
    <lineage>
        <taxon>Eukaryota</taxon>
        <taxon>Metazoa</taxon>
        <taxon>Ecdysozoa</taxon>
        <taxon>Arthropoda</taxon>
        <taxon>Hexapoda</taxon>
        <taxon>Insecta</taxon>
        <taxon>Pterygota</taxon>
        <taxon>Neoptera</taxon>
        <taxon>Paraneoptera</taxon>
        <taxon>Psocodea</taxon>
        <taxon>Troctomorpha</taxon>
        <taxon>Phthiraptera</taxon>
        <taxon>Amblycera</taxon>
        <taxon>Menoponidae</taxon>
        <taxon>Menopon</taxon>
    </lineage>
</organism>
<comment type="caution">
    <text evidence="2">The sequence shown here is derived from an EMBL/GenBank/DDBJ whole genome shotgun (WGS) entry which is preliminary data.</text>
</comment>
<protein>
    <submittedName>
        <fullName evidence="2">Uncharacterized protein</fullName>
    </submittedName>
</protein>
<sequence>MAEDLALGRVLRERQEGSRAPREKPGIPADGPPSIRLRPWTGYGQVTSKEEIQRCREQTITAGSYVFQQRNISPGRQKNQQSIHHQATGGHIQSAFGPHIHRPTPSGRADHLVDCHQVLHSSTKPDTEGSV</sequence>
<evidence type="ECO:0000313" key="2">
    <source>
        <dbReference type="EMBL" id="KAL0280473.1"/>
    </source>
</evidence>
<feature type="region of interest" description="Disordered" evidence="1">
    <location>
        <begin position="74"/>
        <end position="109"/>
    </location>
</feature>
<reference evidence="2" key="1">
    <citation type="journal article" date="2024" name="Gigascience">
        <title>Chromosome-level genome of the poultry shaft louse Menopon gallinae provides insight into the host-switching and adaptive evolution of parasitic lice.</title>
        <authorList>
            <person name="Xu Y."/>
            <person name="Ma L."/>
            <person name="Liu S."/>
            <person name="Liang Y."/>
            <person name="Liu Q."/>
            <person name="He Z."/>
            <person name="Tian L."/>
            <person name="Duan Y."/>
            <person name="Cai W."/>
            <person name="Li H."/>
            <person name="Song F."/>
        </authorList>
    </citation>
    <scope>NUCLEOTIDE SEQUENCE</scope>
    <source>
        <strain evidence="2">Cailab_2023a</strain>
    </source>
</reference>
<feature type="region of interest" description="Disordered" evidence="1">
    <location>
        <begin position="1"/>
        <end position="38"/>
    </location>
</feature>
<proteinExistence type="predicted"/>
<dbReference type="EMBL" id="JARGDH010000001">
    <property type="protein sequence ID" value="KAL0280473.1"/>
    <property type="molecule type" value="Genomic_DNA"/>
</dbReference>